<evidence type="ECO:0000313" key="2">
    <source>
        <dbReference type="EMBL" id="WDF02244.1"/>
    </source>
</evidence>
<feature type="transmembrane region" description="Helical" evidence="1">
    <location>
        <begin position="41"/>
        <end position="63"/>
    </location>
</feature>
<proteinExistence type="predicted"/>
<gene>
    <name evidence="2" type="ORF">PQ477_11980</name>
</gene>
<feature type="transmembrane region" description="Helical" evidence="1">
    <location>
        <begin position="7"/>
        <end position="29"/>
    </location>
</feature>
<sequence>MNDKVVWYGRCLFIVGIVLFGLTQIALAMDIHDPTLFTGAMIAYYASIIFFIVGLITILTDLFQSQDE</sequence>
<accession>A0ABY7W1D6</accession>
<evidence type="ECO:0000313" key="3">
    <source>
        <dbReference type="Proteomes" id="UP001215143"/>
    </source>
</evidence>
<evidence type="ECO:0000256" key="1">
    <source>
        <dbReference type="SAM" id="Phobius"/>
    </source>
</evidence>
<keyword evidence="1" id="KW-0472">Membrane</keyword>
<protein>
    <submittedName>
        <fullName evidence="2">Uncharacterized protein</fullName>
    </submittedName>
</protein>
<dbReference type="RefSeq" id="WP_035397157.1">
    <property type="nucleotide sequence ID" value="NZ_CP117834.1"/>
</dbReference>
<keyword evidence="1" id="KW-1133">Transmembrane helix</keyword>
<organism evidence="2 3">
    <name type="scientific">Shouchella hunanensis</name>
    <dbReference type="NCBI Taxonomy" id="766894"/>
    <lineage>
        <taxon>Bacteria</taxon>
        <taxon>Bacillati</taxon>
        <taxon>Bacillota</taxon>
        <taxon>Bacilli</taxon>
        <taxon>Bacillales</taxon>
        <taxon>Bacillaceae</taxon>
        <taxon>Shouchella</taxon>
    </lineage>
</organism>
<keyword evidence="3" id="KW-1185">Reference proteome</keyword>
<reference evidence="2 3" key="1">
    <citation type="submission" date="2023-02" db="EMBL/GenBank/DDBJ databases">
        <authorList>
            <person name="Liu G."/>
        </authorList>
    </citation>
    <scope>NUCLEOTIDE SEQUENCE [LARGE SCALE GENOMIC DNA]</scope>
    <source>
        <strain evidence="2 3">DSM 23008</strain>
    </source>
</reference>
<dbReference type="EMBL" id="CP117834">
    <property type="protein sequence ID" value="WDF02244.1"/>
    <property type="molecule type" value="Genomic_DNA"/>
</dbReference>
<dbReference type="Proteomes" id="UP001215143">
    <property type="component" value="Chromosome"/>
</dbReference>
<keyword evidence="1" id="KW-0812">Transmembrane</keyword>
<name>A0ABY7W1D6_9BACI</name>